<keyword evidence="2" id="KW-1133">Transmembrane helix</keyword>
<feature type="transmembrane region" description="Helical" evidence="2">
    <location>
        <begin position="677"/>
        <end position="701"/>
    </location>
</feature>
<dbReference type="OrthoDB" id="5403181at2759"/>
<proteinExistence type="predicted"/>
<feature type="compositionally biased region" description="Basic residues" evidence="1">
    <location>
        <begin position="1077"/>
        <end position="1086"/>
    </location>
</feature>
<feature type="transmembrane region" description="Helical" evidence="2">
    <location>
        <begin position="772"/>
        <end position="794"/>
    </location>
</feature>
<keyword evidence="4" id="KW-1185">Reference proteome</keyword>
<evidence type="ECO:0000313" key="3">
    <source>
        <dbReference type="EMBL" id="GMH82654.1"/>
    </source>
</evidence>
<evidence type="ECO:0000256" key="1">
    <source>
        <dbReference type="SAM" id="MobiDB-lite"/>
    </source>
</evidence>
<keyword evidence="2" id="KW-0472">Membrane</keyword>
<dbReference type="AlphaFoldDB" id="A0A9W7EIY5"/>
<evidence type="ECO:0000313" key="4">
    <source>
        <dbReference type="Proteomes" id="UP001165085"/>
    </source>
</evidence>
<comment type="caution">
    <text evidence="3">The sequence shown here is derived from an EMBL/GenBank/DDBJ whole genome shotgun (WGS) entry which is preliminary data.</text>
</comment>
<gene>
    <name evidence="3" type="ORF">TrST_g12212</name>
</gene>
<feature type="transmembrane region" description="Helical" evidence="2">
    <location>
        <begin position="628"/>
        <end position="650"/>
    </location>
</feature>
<dbReference type="Proteomes" id="UP001165085">
    <property type="component" value="Unassembled WGS sequence"/>
</dbReference>
<organism evidence="3 4">
    <name type="scientific">Triparma strigata</name>
    <dbReference type="NCBI Taxonomy" id="1606541"/>
    <lineage>
        <taxon>Eukaryota</taxon>
        <taxon>Sar</taxon>
        <taxon>Stramenopiles</taxon>
        <taxon>Ochrophyta</taxon>
        <taxon>Bolidophyceae</taxon>
        <taxon>Parmales</taxon>
        <taxon>Triparmaceae</taxon>
        <taxon>Triparma</taxon>
    </lineage>
</organism>
<feature type="compositionally biased region" description="Gly residues" evidence="1">
    <location>
        <begin position="1033"/>
        <end position="1043"/>
    </location>
</feature>
<sequence>MMLILRVDAAGSIPTWVVNKKVAQYLSAVQEVINEFRQDKMVDEEDKKGLIGVMRDEWMNQVYSAEEEALIKQVCHMLEGSLKEESWIVWTMSMLCDMRRKFDKGVEIDAKQRRTIVTRLPRTNTGADERITAALRQYEDLYEEVPGCHRPSQGFGMADSMVHAEAVYGHGWGRTRIKARSGLEEVAAFLWWVGGRTNADASENCHIQELEGGFRQILRQLVKVEGTHGIHHRDRLFVSEMSLVRVDEDTIIILKMPLKDEGQDMARNSVLTLSRASSALRGRHTFQTGNIIEAICLVRLGNDMTRVDCALKLEVGAGISQRTVLALIEKRLDEISEASIYFQRLVPLSEYVYTTDGQALAQDLLYKAPSSKKRVERLHEILQLSRGFKELVKVHPWLKLMLLHSIKGSLNVSVVSGHSKLECVSEEEAIRVGKNFVPALMTEQMAETGVNQWKLQNRAVRDLAENYVWFEPMVIVLAKGIVKSAAWGLMARVVVGSMLSVSDLATDCLVLSQFWVGGEKMAPYRNASLISLMCSILLQLILVAIQNRRKSPMFKLKECLIVLTGMKAPWDAYRVASGAEQEKDTQVDPMMEMTMTKCAEIAAESIPAILIQASAIISTLEAGEIVSVTSYMSIIVSLLVTGFGSAVIGYDFDVDPKKRAFNPEFYGYIPDSSSGRVFILFIMMCVSSIQVLTKCILMVVLSSVGKRYVVLYLGGDMILYLFMKVVRGDFKYWLPIEGKSGLVISFGMRILTKIIADFTGCFHFRHPYEEGGVYFTLNLFSPFILLAAFLAFVADERVLKVETIILLKRACLILGSIFCFLVGLFFLVMKKQYRSTFLSVETGHQCTRRLFIEGDDVMRSEVLFISVSHWAPLEEKICKWIKAGWVRWGDEKPAWFTDYFKETVPEYMKPKAKRRTFNKERSSKGVGEEEGGRIIRGTDSTIHDEDSVDGEGWGGKSSSSRSPAQRARRRSSPLGASRAVSLTDFGSRSPSPKVGKRTLLEAAIKGSPKVLQKRVLVIPLNKIVPLDRELGGRKSGGVSGGGYYDNDNDNDDSESDEEEEDDVLAEDEFDEEEFKREIRRRGSIQM</sequence>
<feature type="transmembrane region" description="Helical" evidence="2">
    <location>
        <begin position="708"/>
        <end position="726"/>
    </location>
</feature>
<accession>A0A9W7EIY5</accession>
<feature type="region of interest" description="Disordered" evidence="1">
    <location>
        <begin position="1028"/>
        <end position="1086"/>
    </location>
</feature>
<name>A0A9W7EIY5_9STRA</name>
<reference evidence="4" key="1">
    <citation type="journal article" date="2023" name="Commun. Biol.">
        <title>Genome analysis of Parmales, the sister group of diatoms, reveals the evolutionary specialization of diatoms from phago-mixotrophs to photoautotrophs.</title>
        <authorList>
            <person name="Ban H."/>
            <person name="Sato S."/>
            <person name="Yoshikawa S."/>
            <person name="Yamada K."/>
            <person name="Nakamura Y."/>
            <person name="Ichinomiya M."/>
            <person name="Sato N."/>
            <person name="Blanc-Mathieu R."/>
            <person name="Endo H."/>
            <person name="Kuwata A."/>
            <person name="Ogata H."/>
        </authorList>
    </citation>
    <scope>NUCLEOTIDE SEQUENCE [LARGE SCALE GENOMIC DNA]</scope>
    <source>
        <strain evidence="4">NIES 3701</strain>
    </source>
</reference>
<protein>
    <submittedName>
        <fullName evidence="3">Uncharacterized protein</fullName>
    </submittedName>
</protein>
<feature type="transmembrane region" description="Helical" evidence="2">
    <location>
        <begin position="806"/>
        <end position="828"/>
    </location>
</feature>
<feature type="transmembrane region" description="Helical" evidence="2">
    <location>
        <begin position="527"/>
        <end position="545"/>
    </location>
</feature>
<keyword evidence="2" id="KW-0812">Transmembrane</keyword>
<evidence type="ECO:0000256" key="2">
    <source>
        <dbReference type="SAM" id="Phobius"/>
    </source>
</evidence>
<feature type="compositionally biased region" description="Basic and acidic residues" evidence="1">
    <location>
        <begin position="917"/>
        <end position="933"/>
    </location>
</feature>
<feature type="region of interest" description="Disordered" evidence="1">
    <location>
        <begin position="912"/>
        <end position="994"/>
    </location>
</feature>
<feature type="compositionally biased region" description="Acidic residues" evidence="1">
    <location>
        <begin position="1046"/>
        <end position="1072"/>
    </location>
</feature>
<dbReference type="EMBL" id="BRXY01000271">
    <property type="protein sequence ID" value="GMH82654.1"/>
    <property type="molecule type" value="Genomic_DNA"/>
</dbReference>